<dbReference type="AlphaFoldDB" id="S2DRC6"/>
<evidence type="ECO:0000256" key="3">
    <source>
        <dbReference type="SAM" id="SignalP"/>
    </source>
</evidence>
<dbReference type="Gene3D" id="3.90.245.10">
    <property type="entry name" value="Ribonucleoside hydrolase-like"/>
    <property type="match status" value="1"/>
</dbReference>
<keyword evidence="2" id="KW-0326">Glycosidase</keyword>
<keyword evidence="3" id="KW-0732">Signal</keyword>
<reference evidence="5 6" key="1">
    <citation type="journal article" date="2013" name="Genome Announc.">
        <title>Draft Genome Sequence of Indibacter alkaliphilus Strain LW1T, Isolated from Lonar Lake, a Haloalkaline Lake in the Buldana District of Maharashtra, India.</title>
        <authorList>
            <person name="Singh A."/>
            <person name="Kumar Jangir P."/>
            <person name="Sharma R."/>
            <person name="Singh A."/>
            <person name="Kumar Pinnaka A."/>
            <person name="Shivaji S."/>
        </authorList>
    </citation>
    <scope>NUCLEOTIDE SEQUENCE [LARGE SCALE GENOMIC DNA]</scope>
    <source>
        <strain evidence="6">CCUG 57479 / KCTC 22604 / LW1</strain>
    </source>
</reference>
<dbReference type="InterPro" id="IPR036452">
    <property type="entry name" value="Ribo_hydro-like"/>
</dbReference>
<name>S2DRC6_INDAL</name>
<feature type="signal peptide" evidence="3">
    <location>
        <begin position="1"/>
        <end position="26"/>
    </location>
</feature>
<dbReference type="PANTHER" id="PTHR12304:SF58">
    <property type="entry name" value="INOSINE_URIDINE-PREFERRING NUCLEOSIDE HYDROLASE DOMAIN-CONTAINING PROTEIN"/>
    <property type="match status" value="1"/>
</dbReference>
<comment type="caution">
    <text evidence="5">The sequence shown here is derived from an EMBL/GenBank/DDBJ whole genome shotgun (WGS) entry which is preliminary data.</text>
</comment>
<proteinExistence type="predicted"/>
<evidence type="ECO:0000259" key="4">
    <source>
        <dbReference type="Pfam" id="PF01156"/>
    </source>
</evidence>
<gene>
    <name evidence="5" type="ORF">A33Q_0521</name>
</gene>
<protein>
    <recommendedName>
        <fullName evidence="4">Inosine/uridine-preferring nucleoside hydrolase domain-containing protein</fullName>
    </recommendedName>
</protein>
<dbReference type="GO" id="GO:0005829">
    <property type="term" value="C:cytosol"/>
    <property type="evidence" value="ECO:0007669"/>
    <property type="project" value="TreeGrafter"/>
</dbReference>
<evidence type="ECO:0000256" key="1">
    <source>
        <dbReference type="ARBA" id="ARBA00022801"/>
    </source>
</evidence>
<evidence type="ECO:0000313" key="5">
    <source>
        <dbReference type="EMBL" id="EOZ99840.1"/>
    </source>
</evidence>
<keyword evidence="1" id="KW-0378">Hydrolase</keyword>
<dbReference type="GO" id="GO:0006152">
    <property type="term" value="P:purine nucleoside catabolic process"/>
    <property type="evidence" value="ECO:0007669"/>
    <property type="project" value="TreeGrafter"/>
</dbReference>
<dbReference type="Pfam" id="PF01156">
    <property type="entry name" value="IU_nuc_hydro"/>
    <property type="match status" value="1"/>
</dbReference>
<accession>S2DRC6</accession>
<keyword evidence="6" id="KW-1185">Reference proteome</keyword>
<feature type="domain" description="Inosine/uridine-preferring nucleoside hydrolase" evidence="4">
    <location>
        <begin position="34"/>
        <end position="279"/>
    </location>
</feature>
<dbReference type="STRING" id="1189612.A33Q_0521"/>
<feature type="chain" id="PRO_5004507964" description="Inosine/uridine-preferring nucleoside hydrolase domain-containing protein" evidence="3">
    <location>
        <begin position="27"/>
        <end position="317"/>
    </location>
</feature>
<dbReference type="InterPro" id="IPR001910">
    <property type="entry name" value="Inosine/uridine_hydrolase_dom"/>
</dbReference>
<evidence type="ECO:0000256" key="2">
    <source>
        <dbReference type="ARBA" id="ARBA00023295"/>
    </source>
</evidence>
<dbReference type="SUPFAM" id="SSF53590">
    <property type="entry name" value="Nucleoside hydrolase"/>
    <property type="match status" value="1"/>
</dbReference>
<dbReference type="InterPro" id="IPR023186">
    <property type="entry name" value="IUNH"/>
</dbReference>
<dbReference type="GO" id="GO:0008477">
    <property type="term" value="F:purine nucleosidase activity"/>
    <property type="evidence" value="ECO:0007669"/>
    <property type="project" value="TreeGrafter"/>
</dbReference>
<dbReference type="eggNOG" id="COG1957">
    <property type="taxonomic scope" value="Bacteria"/>
</dbReference>
<sequence length="317" mass="36361">MNRSQRFKKWSFITIILTIMSFTAHSSLAQKQKVWLDSDTGNEMDDLYAIVRLLKDPSIDVVGLSSAHFNNPDLLVFEKWNAYNTEGLETMKDSQRLNELILKTMGMVSIPHPKGADRQIGRAWGGSEPRDSPAAQEIIKIAKSLPEGEKLDILTLGALTNIASAIIISPEILPKIRVYALGAKYDQNTRAWSKNEFNIRNDLNAFDYLLDLKELDFTVMPLETALPLKFDRDETYQKTDDSIPIEKILADRWREQNPQDRTRVMWDLALVQAYLLPEFSETLMVNSPPENKTFTIKIFSKIDNIAFMEDFWTILKL</sequence>
<dbReference type="PANTHER" id="PTHR12304">
    <property type="entry name" value="INOSINE-URIDINE PREFERRING NUCLEOSIDE HYDROLASE"/>
    <property type="match status" value="1"/>
</dbReference>
<dbReference type="Proteomes" id="UP000006073">
    <property type="component" value="Unassembled WGS sequence"/>
</dbReference>
<organism evidence="5 6">
    <name type="scientific">Indibacter alkaliphilus (strain CCUG 57479 / KCTC 22604 / LW1)</name>
    <dbReference type="NCBI Taxonomy" id="1189612"/>
    <lineage>
        <taxon>Bacteria</taxon>
        <taxon>Pseudomonadati</taxon>
        <taxon>Bacteroidota</taxon>
        <taxon>Cytophagia</taxon>
        <taxon>Cytophagales</taxon>
        <taxon>Cyclobacteriaceae</taxon>
    </lineage>
</organism>
<dbReference type="EMBL" id="ALWO02000011">
    <property type="protein sequence ID" value="EOZ99840.1"/>
    <property type="molecule type" value="Genomic_DNA"/>
</dbReference>
<evidence type="ECO:0000313" key="6">
    <source>
        <dbReference type="Proteomes" id="UP000006073"/>
    </source>
</evidence>